<sequence>MIGTDWHPAVPGHEPLRQTLWPSTCDPITLTLSRIARVALVSPSVSAQALSHSTRVLSTATCTSRSPADQ</sequence>
<name>A0AAN9Y4D7_9HEMI</name>
<accession>A0AAN9Y4D7</accession>
<evidence type="ECO:0000313" key="1">
    <source>
        <dbReference type="EMBL" id="KAK7592914.1"/>
    </source>
</evidence>
<gene>
    <name evidence="1" type="ORF">V9T40_007666</name>
</gene>
<keyword evidence="2" id="KW-1185">Reference proteome</keyword>
<comment type="caution">
    <text evidence="1">The sequence shown here is derived from an EMBL/GenBank/DDBJ whole genome shotgun (WGS) entry which is preliminary data.</text>
</comment>
<organism evidence="1 2">
    <name type="scientific">Parthenolecanium corni</name>
    <dbReference type="NCBI Taxonomy" id="536013"/>
    <lineage>
        <taxon>Eukaryota</taxon>
        <taxon>Metazoa</taxon>
        <taxon>Ecdysozoa</taxon>
        <taxon>Arthropoda</taxon>
        <taxon>Hexapoda</taxon>
        <taxon>Insecta</taxon>
        <taxon>Pterygota</taxon>
        <taxon>Neoptera</taxon>
        <taxon>Paraneoptera</taxon>
        <taxon>Hemiptera</taxon>
        <taxon>Sternorrhyncha</taxon>
        <taxon>Coccoidea</taxon>
        <taxon>Coccidae</taxon>
        <taxon>Parthenolecanium</taxon>
    </lineage>
</organism>
<protein>
    <submittedName>
        <fullName evidence="1">Uncharacterized protein</fullName>
    </submittedName>
</protein>
<reference evidence="1 2" key="1">
    <citation type="submission" date="2024-03" db="EMBL/GenBank/DDBJ databases">
        <title>Adaptation during the transition from Ophiocordyceps entomopathogen to insect associate is accompanied by gene loss and intensified selection.</title>
        <authorList>
            <person name="Ward C.M."/>
            <person name="Onetto C.A."/>
            <person name="Borneman A.R."/>
        </authorList>
    </citation>
    <scope>NUCLEOTIDE SEQUENCE [LARGE SCALE GENOMIC DNA]</scope>
    <source>
        <strain evidence="1">AWRI1</strain>
        <tissue evidence="1">Single Adult Female</tissue>
    </source>
</reference>
<proteinExistence type="predicted"/>
<dbReference type="AlphaFoldDB" id="A0AAN9Y4D7"/>
<dbReference type="Proteomes" id="UP001367676">
    <property type="component" value="Unassembled WGS sequence"/>
</dbReference>
<dbReference type="EMBL" id="JBBCAQ010000020">
    <property type="protein sequence ID" value="KAK7592914.1"/>
    <property type="molecule type" value="Genomic_DNA"/>
</dbReference>
<evidence type="ECO:0000313" key="2">
    <source>
        <dbReference type="Proteomes" id="UP001367676"/>
    </source>
</evidence>